<gene>
    <name evidence="1" type="ORF">BDM02DRAFT_3086761</name>
</gene>
<accession>A0ACB6ZVI8</accession>
<dbReference type="Proteomes" id="UP000886501">
    <property type="component" value="Unassembled WGS sequence"/>
</dbReference>
<comment type="caution">
    <text evidence="1">The sequence shown here is derived from an EMBL/GenBank/DDBJ whole genome shotgun (WGS) entry which is preliminary data.</text>
</comment>
<reference evidence="1" key="2">
    <citation type="journal article" date="2020" name="Nat. Commun.">
        <title>Large-scale genome sequencing of mycorrhizal fungi provides insights into the early evolution of symbiotic traits.</title>
        <authorList>
            <person name="Miyauchi S."/>
            <person name="Kiss E."/>
            <person name="Kuo A."/>
            <person name="Drula E."/>
            <person name="Kohler A."/>
            <person name="Sanchez-Garcia M."/>
            <person name="Morin E."/>
            <person name="Andreopoulos B."/>
            <person name="Barry K.W."/>
            <person name="Bonito G."/>
            <person name="Buee M."/>
            <person name="Carver A."/>
            <person name="Chen C."/>
            <person name="Cichocki N."/>
            <person name="Clum A."/>
            <person name="Culley D."/>
            <person name="Crous P.W."/>
            <person name="Fauchery L."/>
            <person name="Girlanda M."/>
            <person name="Hayes R.D."/>
            <person name="Keri Z."/>
            <person name="LaButti K."/>
            <person name="Lipzen A."/>
            <person name="Lombard V."/>
            <person name="Magnuson J."/>
            <person name="Maillard F."/>
            <person name="Murat C."/>
            <person name="Nolan M."/>
            <person name="Ohm R.A."/>
            <person name="Pangilinan J."/>
            <person name="Pereira M.F."/>
            <person name="Perotto S."/>
            <person name="Peter M."/>
            <person name="Pfister S."/>
            <person name="Riley R."/>
            <person name="Sitrit Y."/>
            <person name="Stielow J.B."/>
            <person name="Szollosi G."/>
            <person name="Zifcakova L."/>
            <person name="Stursova M."/>
            <person name="Spatafora J.W."/>
            <person name="Tedersoo L."/>
            <person name="Vaario L.M."/>
            <person name="Yamada A."/>
            <person name="Yan M."/>
            <person name="Wang P."/>
            <person name="Xu J."/>
            <person name="Bruns T."/>
            <person name="Baldrian P."/>
            <person name="Vilgalys R."/>
            <person name="Dunand C."/>
            <person name="Henrissat B."/>
            <person name="Grigoriev I.V."/>
            <person name="Hibbett D."/>
            <person name="Nagy L.G."/>
            <person name="Martin F.M."/>
        </authorList>
    </citation>
    <scope>NUCLEOTIDE SEQUENCE</scope>
    <source>
        <strain evidence="1">P2</strain>
    </source>
</reference>
<keyword evidence="2" id="KW-1185">Reference proteome</keyword>
<proteinExistence type="predicted"/>
<name>A0ACB6ZVI8_THEGA</name>
<evidence type="ECO:0000313" key="2">
    <source>
        <dbReference type="Proteomes" id="UP000886501"/>
    </source>
</evidence>
<sequence>MPSTVLCTGKATYKKQNGTLQLTNSHITWTPDGKVAPSLKIPNMDHSSLLCSKVGAAQVKLKLVLYSFSEGHTFTFTNPAPVATAEREQFKNEITNYISRNRTARASGQLPTDAPATPATTNNFAAPPPRTPTIRPPGGTPRASSIASDKSGSGNDVADYQLRKRVLLNSPELATLHRELVMTGQITESEFWDGREHLLSAQAAMENQKKGKSGQLVDPRPQTVDGEIKIVITPQLVHDIFEEYPVVGKAYSENVPSKLTSEEFWKRYFESKLFHANRASIRSSATQHVVKADPIFDQYLVKDDDGLEPRKPVAGDVEMFVDLGATAEDHGETGNQGDTTMQAGRQKAALPLIRRFNEHSERLLKSALGDGPSAKRRRLNDSNSMDVSQIELDDLKDSQASEGIALDMKNSQRYFESRATSEGDTPVQVSVPQAFNELESCLGGWERSLTHFTIDKKAMEAGLASMTSNVKSRLEVKTKRKEIPENLMRQMSTCQTAANEFLRHYWHSIYPPPSQASLPLTETLKNQRAAKAAKMAGYLASTREKVEAIVKAAPYEKVDPRRVELAMRPVLDAVNKALAFQRNRIARGGTPNPQTPR</sequence>
<organism evidence="1 2">
    <name type="scientific">Thelephora ganbajun</name>
    <name type="common">Ganba fungus</name>
    <dbReference type="NCBI Taxonomy" id="370292"/>
    <lineage>
        <taxon>Eukaryota</taxon>
        <taxon>Fungi</taxon>
        <taxon>Dikarya</taxon>
        <taxon>Basidiomycota</taxon>
        <taxon>Agaricomycotina</taxon>
        <taxon>Agaricomycetes</taxon>
        <taxon>Thelephorales</taxon>
        <taxon>Thelephoraceae</taxon>
        <taxon>Thelephora</taxon>
    </lineage>
</organism>
<evidence type="ECO:0000313" key="1">
    <source>
        <dbReference type="EMBL" id="KAF9653830.1"/>
    </source>
</evidence>
<protein>
    <submittedName>
        <fullName evidence="1">Uncharacterized protein</fullName>
    </submittedName>
</protein>
<reference evidence="1" key="1">
    <citation type="submission" date="2019-10" db="EMBL/GenBank/DDBJ databases">
        <authorList>
            <consortium name="DOE Joint Genome Institute"/>
            <person name="Kuo A."/>
            <person name="Miyauchi S."/>
            <person name="Kiss E."/>
            <person name="Drula E."/>
            <person name="Kohler A."/>
            <person name="Sanchez-Garcia M."/>
            <person name="Andreopoulos B."/>
            <person name="Barry K.W."/>
            <person name="Bonito G."/>
            <person name="Buee M."/>
            <person name="Carver A."/>
            <person name="Chen C."/>
            <person name="Cichocki N."/>
            <person name="Clum A."/>
            <person name="Culley D."/>
            <person name="Crous P.W."/>
            <person name="Fauchery L."/>
            <person name="Girlanda M."/>
            <person name="Hayes R."/>
            <person name="Keri Z."/>
            <person name="Labutti K."/>
            <person name="Lipzen A."/>
            <person name="Lombard V."/>
            <person name="Magnuson J."/>
            <person name="Maillard F."/>
            <person name="Morin E."/>
            <person name="Murat C."/>
            <person name="Nolan M."/>
            <person name="Ohm R."/>
            <person name="Pangilinan J."/>
            <person name="Pereira M."/>
            <person name="Perotto S."/>
            <person name="Peter M."/>
            <person name="Riley R."/>
            <person name="Sitrit Y."/>
            <person name="Stielow B."/>
            <person name="Szollosi G."/>
            <person name="Zifcakova L."/>
            <person name="Stursova M."/>
            <person name="Spatafora J.W."/>
            <person name="Tedersoo L."/>
            <person name="Vaario L.-M."/>
            <person name="Yamada A."/>
            <person name="Yan M."/>
            <person name="Wang P."/>
            <person name="Xu J."/>
            <person name="Bruns T."/>
            <person name="Baldrian P."/>
            <person name="Vilgalys R."/>
            <person name="Henrissat B."/>
            <person name="Grigoriev I.V."/>
            <person name="Hibbett D."/>
            <person name="Nagy L.G."/>
            <person name="Martin F.M."/>
        </authorList>
    </citation>
    <scope>NUCLEOTIDE SEQUENCE</scope>
    <source>
        <strain evidence="1">P2</strain>
    </source>
</reference>
<dbReference type="EMBL" id="MU117962">
    <property type="protein sequence ID" value="KAF9653830.1"/>
    <property type="molecule type" value="Genomic_DNA"/>
</dbReference>